<dbReference type="EMBL" id="MU155192">
    <property type="protein sequence ID" value="KAF9480582.1"/>
    <property type="molecule type" value="Genomic_DNA"/>
</dbReference>
<keyword evidence="1" id="KW-0175">Coiled coil</keyword>
<dbReference type="InterPro" id="IPR059179">
    <property type="entry name" value="MLKL-like_MCAfunc"/>
</dbReference>
<dbReference type="Proteomes" id="UP000807469">
    <property type="component" value="Unassembled WGS sequence"/>
</dbReference>
<dbReference type="AlphaFoldDB" id="A0A9P5Z345"/>
<name>A0A9P5Z345_9AGAR</name>
<feature type="coiled-coil region" evidence="1">
    <location>
        <begin position="56"/>
        <end position="90"/>
    </location>
</feature>
<reference evidence="2" key="1">
    <citation type="submission" date="2020-11" db="EMBL/GenBank/DDBJ databases">
        <authorList>
            <consortium name="DOE Joint Genome Institute"/>
            <person name="Ahrendt S."/>
            <person name="Riley R."/>
            <person name="Andreopoulos W."/>
            <person name="Labutti K."/>
            <person name="Pangilinan J."/>
            <person name="Ruiz-Duenas F.J."/>
            <person name="Barrasa J.M."/>
            <person name="Sanchez-Garcia M."/>
            <person name="Camarero S."/>
            <person name="Miyauchi S."/>
            <person name="Serrano A."/>
            <person name="Linde D."/>
            <person name="Babiker R."/>
            <person name="Drula E."/>
            <person name="Ayuso-Fernandez I."/>
            <person name="Pacheco R."/>
            <person name="Padilla G."/>
            <person name="Ferreira P."/>
            <person name="Barriuso J."/>
            <person name="Kellner H."/>
            <person name="Castanera R."/>
            <person name="Alfaro M."/>
            <person name="Ramirez L."/>
            <person name="Pisabarro A.G."/>
            <person name="Kuo A."/>
            <person name="Tritt A."/>
            <person name="Lipzen A."/>
            <person name="He G."/>
            <person name="Yan M."/>
            <person name="Ng V."/>
            <person name="Cullen D."/>
            <person name="Martin F."/>
            <person name="Rosso M.-N."/>
            <person name="Henrissat B."/>
            <person name="Hibbett D."/>
            <person name="Martinez A.T."/>
            <person name="Grigoriev I.V."/>
        </authorList>
    </citation>
    <scope>NUCLEOTIDE SEQUENCE</scope>
    <source>
        <strain evidence="2">CIRM-BRFM 674</strain>
    </source>
</reference>
<comment type="caution">
    <text evidence="2">The sequence shown here is derived from an EMBL/GenBank/DDBJ whole genome shotgun (WGS) entry which is preliminary data.</text>
</comment>
<proteinExistence type="predicted"/>
<gene>
    <name evidence="2" type="ORF">BDN70DRAFT_992580</name>
</gene>
<dbReference type="Gene3D" id="1.25.40.10">
    <property type="entry name" value="Tetratricopeptide repeat domain"/>
    <property type="match status" value="2"/>
</dbReference>
<dbReference type="OrthoDB" id="2978551at2759"/>
<keyword evidence="3" id="KW-1185">Reference proteome</keyword>
<dbReference type="InterPro" id="IPR036537">
    <property type="entry name" value="Adaptor_Cbl_N_dom_sf"/>
</dbReference>
<organism evidence="2 3">
    <name type="scientific">Pholiota conissans</name>
    <dbReference type="NCBI Taxonomy" id="109636"/>
    <lineage>
        <taxon>Eukaryota</taxon>
        <taxon>Fungi</taxon>
        <taxon>Dikarya</taxon>
        <taxon>Basidiomycota</taxon>
        <taxon>Agaricomycotina</taxon>
        <taxon>Agaricomycetes</taxon>
        <taxon>Agaricomycetidae</taxon>
        <taxon>Agaricales</taxon>
        <taxon>Agaricineae</taxon>
        <taxon>Strophariaceae</taxon>
        <taxon>Pholiota</taxon>
    </lineage>
</organism>
<dbReference type="SUPFAM" id="SSF48452">
    <property type="entry name" value="TPR-like"/>
    <property type="match status" value="1"/>
</dbReference>
<dbReference type="GO" id="GO:0007166">
    <property type="term" value="P:cell surface receptor signaling pathway"/>
    <property type="evidence" value="ECO:0007669"/>
    <property type="project" value="InterPro"/>
</dbReference>
<dbReference type="InterPro" id="IPR011990">
    <property type="entry name" value="TPR-like_helical_dom_sf"/>
</dbReference>
<protein>
    <submittedName>
        <fullName evidence="2">Uncharacterized protein</fullName>
    </submittedName>
</protein>
<accession>A0A9P5Z345</accession>
<evidence type="ECO:0000256" key="1">
    <source>
        <dbReference type="SAM" id="Coils"/>
    </source>
</evidence>
<sequence>MIDPLSGALAVIALATALKDIIETAQVIRDSFSKYPHNFRNARRLAEEVLKILRGMEEIYQENRDVLDKAKALKKAVGDLQVEMKSAHEQCIRLIPPTSERKRDRFKVAFYAFWRRKKIEDLLSDLRENVDRCSQQFHLLSSIRTEALVFEIRNAVVQSSSYGAVDVRGQNSSSNSSATLYSGLGSATNAHLFSFTQTTPMPMTWMTDTIPAHDLSRAYLRRELGRVKSTLQSALIRWSRRQPFNTTINGISVSWFLAQPSVSSTVVHQDAVVLAFRFQSVLQDEPNDSCLQHADRILNELCINLMSLRMAEDGVAVATLKVDLWKAVCAQYPSSSASRQLARSLTHLSVALSDSGNHKEARSKSEEAINIFWPLAAHGTAVHEKRTDMEFISGNMMLQAASETLPGRARHLAIDAMRILEFAFGFQDLKRDLDPETSTMSPSIWAILTGFQFSSPEERAITDDHWFSYASTALQTGHIFRHSPDVSLSFARSARHVLNYLLTRYPLSNKVQDELTTALGRLTNNVELDTMGSEALAEHLEFSKQNVDIIRRLAAINPQQYVSRLANALWSRSSILAFTGKSAEAKDAFRDILSLRELAAAPPHADLRIPSETEADYYIRLAVFHHLSRRFPDAILAAQNAISQYSALEFMEPARSRVKHINALGLLCNYWTFTQQYEAILVEAPKAIAMIDNASLLDSNSPEFIESYRMILGTLMEALEATGDSPRAVVHAEEIVTRIQKSAQSTRAIYEGKSSQIPLRYVRLLQKNKLVAKAIEYVSHIRVRENWEAIFGTIDEVVKVVTYIQCLMEIPSLYKGQGDSEEALKCNEEARKFVSVVFDGVTGNAFVDLVSQTLDSEYVILLCSTDRYTEALEYSQKAVRAAGIDGDFQTAVDTTNSTNISTILQGHIVAQLYNLMPEEAAATARKALPICREISLSDPTMRTHEYFNLLSLCICYHDIGNIPEAFKYLEEAEKLALELQSVGSMEKLRATGDTAYETLVTKRSRLLFAQGDYEAAVSLIEKVQTIQRERSKNDNSAVPEFANTLVYLSILYCTLGRHQDGHAAAIELEKLKQDIKTNSPPLYRMLTFGMNFLMKRGAWKPVDEAKRKLACTHQDGH</sequence>
<dbReference type="Gene3D" id="1.20.930.20">
    <property type="entry name" value="Adaptor protein Cbl, N-terminal domain"/>
    <property type="match status" value="1"/>
</dbReference>
<evidence type="ECO:0000313" key="2">
    <source>
        <dbReference type="EMBL" id="KAF9480582.1"/>
    </source>
</evidence>
<dbReference type="CDD" id="cd21037">
    <property type="entry name" value="MLKL_NTD"/>
    <property type="match status" value="1"/>
</dbReference>
<evidence type="ECO:0000313" key="3">
    <source>
        <dbReference type="Proteomes" id="UP000807469"/>
    </source>
</evidence>